<keyword evidence="3" id="KW-0731">Sigma factor</keyword>
<gene>
    <name evidence="8" type="ORF">ACFQB0_10160</name>
</gene>
<dbReference type="InterPro" id="IPR013325">
    <property type="entry name" value="RNA_pol_sigma_r2"/>
</dbReference>
<proteinExistence type="inferred from homology"/>
<protein>
    <submittedName>
        <fullName evidence="8">RNA polymerase sigma factor</fullName>
    </submittedName>
</protein>
<dbReference type="InterPro" id="IPR013249">
    <property type="entry name" value="RNA_pol_sigma70_r4_t2"/>
</dbReference>
<dbReference type="Pfam" id="PF08281">
    <property type="entry name" value="Sigma70_r4_2"/>
    <property type="match status" value="1"/>
</dbReference>
<evidence type="ECO:0000259" key="7">
    <source>
        <dbReference type="Pfam" id="PF08281"/>
    </source>
</evidence>
<dbReference type="NCBIfam" id="TIGR01167">
    <property type="entry name" value="LPXTG_anchor"/>
    <property type="match status" value="1"/>
</dbReference>
<dbReference type="Proteomes" id="UP001596306">
    <property type="component" value="Unassembled WGS sequence"/>
</dbReference>
<organism evidence="8 9">
    <name type="scientific">Luethyella okanaganae</name>
    <dbReference type="NCBI Taxonomy" id="69372"/>
    <lineage>
        <taxon>Bacteria</taxon>
        <taxon>Bacillati</taxon>
        <taxon>Actinomycetota</taxon>
        <taxon>Actinomycetes</taxon>
        <taxon>Micrococcales</taxon>
        <taxon>Microbacteriaceae</taxon>
        <taxon>Luethyella</taxon>
    </lineage>
</organism>
<dbReference type="EMBL" id="JBHSTP010000002">
    <property type="protein sequence ID" value="MFC6356471.1"/>
    <property type="molecule type" value="Genomic_DNA"/>
</dbReference>
<dbReference type="Gene3D" id="1.10.1740.10">
    <property type="match status" value="1"/>
</dbReference>
<dbReference type="SUPFAM" id="SSF88659">
    <property type="entry name" value="Sigma3 and sigma4 domains of RNA polymerase sigma factors"/>
    <property type="match status" value="1"/>
</dbReference>
<evidence type="ECO:0000256" key="2">
    <source>
        <dbReference type="ARBA" id="ARBA00023015"/>
    </source>
</evidence>
<keyword evidence="4" id="KW-0238">DNA-binding</keyword>
<feature type="transmembrane region" description="Helical" evidence="6">
    <location>
        <begin position="267"/>
        <end position="287"/>
    </location>
</feature>
<comment type="similarity">
    <text evidence="1">Belongs to the sigma-70 factor family. ECF subfamily.</text>
</comment>
<evidence type="ECO:0000256" key="3">
    <source>
        <dbReference type="ARBA" id="ARBA00023082"/>
    </source>
</evidence>
<keyword evidence="5" id="KW-0804">Transcription</keyword>
<dbReference type="InterPro" id="IPR014284">
    <property type="entry name" value="RNA_pol_sigma-70_dom"/>
</dbReference>
<dbReference type="PANTHER" id="PTHR43133">
    <property type="entry name" value="RNA POLYMERASE ECF-TYPE SIGMA FACTO"/>
    <property type="match status" value="1"/>
</dbReference>
<evidence type="ECO:0000256" key="4">
    <source>
        <dbReference type="ARBA" id="ARBA00023125"/>
    </source>
</evidence>
<dbReference type="InterPro" id="IPR013324">
    <property type="entry name" value="RNA_pol_sigma_r3/r4-like"/>
</dbReference>
<dbReference type="RefSeq" id="WP_386730930.1">
    <property type="nucleotide sequence ID" value="NZ_JBHSTP010000002.1"/>
</dbReference>
<dbReference type="SUPFAM" id="SSF88946">
    <property type="entry name" value="Sigma2 domain of RNA polymerase sigma factors"/>
    <property type="match status" value="1"/>
</dbReference>
<sequence>MGDVHGFDEVGTHEVYVRVAPELRRFLFRGGTNPQDVDDVVAETFSVYLDALGQGSRRIENPRAYLFAVARNLSARGRFEQGRVVVTDDDFMLDLEVQFPDVVSADLERTLVDRALAELTADQRRVLQLTMIEDRSTADAAREMAITRSSVTTIAFRARAAFREAYIRAFLEEGVLDCGFSTKVIAKVVLGTASARQRAKFEQHRIACPDCDRIAQEALAEARSLSFPATLAALLLGSVTLARTALDPMTESSALIETGSGTGRGRRALGYAVLLVAFIVALVALFGGPSVREGVGNGLGRFGDSVGLFSAPTAPDISATPERARMRMPAPGHSESWEMSVQNVSEVDAPVALDVIAAIEAGPEHVDISVYVGQTLIADGLRLADFSGRYLYLGTLAPGRSMVVTGVASRDARDTDQGLSADAVFRFLTGAEAPDARPGEFVGADGMADGGLPQTGWGVSWLIAAGAVLAATGALLVVASRRRRDAD</sequence>
<keyword evidence="9" id="KW-1185">Reference proteome</keyword>
<feature type="domain" description="RNA polymerase sigma factor 70 region 4 type 2" evidence="7">
    <location>
        <begin position="111"/>
        <end position="161"/>
    </location>
</feature>
<keyword evidence="6" id="KW-0472">Membrane</keyword>
<accession>A0ABW1VEU5</accession>
<comment type="caution">
    <text evidence="8">The sequence shown here is derived from an EMBL/GenBank/DDBJ whole genome shotgun (WGS) entry which is preliminary data.</text>
</comment>
<dbReference type="PANTHER" id="PTHR43133:SF8">
    <property type="entry name" value="RNA POLYMERASE SIGMA FACTOR HI_1459-RELATED"/>
    <property type="match status" value="1"/>
</dbReference>
<feature type="transmembrane region" description="Helical" evidence="6">
    <location>
        <begin position="459"/>
        <end position="479"/>
    </location>
</feature>
<keyword evidence="6" id="KW-1133">Transmembrane helix</keyword>
<dbReference type="CDD" id="cd06171">
    <property type="entry name" value="Sigma70_r4"/>
    <property type="match status" value="1"/>
</dbReference>
<evidence type="ECO:0000313" key="8">
    <source>
        <dbReference type="EMBL" id="MFC6356471.1"/>
    </source>
</evidence>
<dbReference type="InterPro" id="IPR039425">
    <property type="entry name" value="RNA_pol_sigma-70-like"/>
</dbReference>
<dbReference type="NCBIfam" id="TIGR02937">
    <property type="entry name" value="sigma70-ECF"/>
    <property type="match status" value="1"/>
</dbReference>
<evidence type="ECO:0000256" key="6">
    <source>
        <dbReference type="SAM" id="Phobius"/>
    </source>
</evidence>
<dbReference type="InterPro" id="IPR036388">
    <property type="entry name" value="WH-like_DNA-bd_sf"/>
</dbReference>
<keyword evidence="6" id="KW-0812">Transmembrane</keyword>
<reference evidence="9" key="1">
    <citation type="journal article" date="2019" name="Int. J. Syst. Evol. Microbiol.">
        <title>The Global Catalogue of Microorganisms (GCM) 10K type strain sequencing project: providing services to taxonomists for standard genome sequencing and annotation.</title>
        <authorList>
            <consortium name="The Broad Institute Genomics Platform"/>
            <consortium name="The Broad Institute Genome Sequencing Center for Infectious Disease"/>
            <person name="Wu L."/>
            <person name="Ma J."/>
        </authorList>
    </citation>
    <scope>NUCLEOTIDE SEQUENCE [LARGE SCALE GENOMIC DNA]</scope>
    <source>
        <strain evidence="9">CCUG 43304</strain>
    </source>
</reference>
<dbReference type="Gene3D" id="1.10.10.10">
    <property type="entry name" value="Winged helix-like DNA-binding domain superfamily/Winged helix DNA-binding domain"/>
    <property type="match status" value="1"/>
</dbReference>
<keyword evidence="2" id="KW-0805">Transcription regulation</keyword>
<evidence type="ECO:0000256" key="5">
    <source>
        <dbReference type="ARBA" id="ARBA00023163"/>
    </source>
</evidence>
<name>A0ABW1VEU5_9MICO</name>
<evidence type="ECO:0000256" key="1">
    <source>
        <dbReference type="ARBA" id="ARBA00010641"/>
    </source>
</evidence>
<evidence type="ECO:0000313" key="9">
    <source>
        <dbReference type="Proteomes" id="UP001596306"/>
    </source>
</evidence>